<dbReference type="Proteomes" id="UP000054279">
    <property type="component" value="Unassembled WGS sequence"/>
</dbReference>
<keyword evidence="2" id="KW-1185">Reference proteome</keyword>
<feature type="non-terminal residue" evidence="1">
    <location>
        <position position="52"/>
    </location>
</feature>
<evidence type="ECO:0000313" key="2">
    <source>
        <dbReference type="Proteomes" id="UP000054279"/>
    </source>
</evidence>
<feature type="non-terminal residue" evidence="1">
    <location>
        <position position="1"/>
    </location>
</feature>
<organism evidence="1 2">
    <name type="scientific">Sphaerobolus stellatus (strain SS14)</name>
    <dbReference type="NCBI Taxonomy" id="990650"/>
    <lineage>
        <taxon>Eukaryota</taxon>
        <taxon>Fungi</taxon>
        <taxon>Dikarya</taxon>
        <taxon>Basidiomycota</taxon>
        <taxon>Agaricomycotina</taxon>
        <taxon>Agaricomycetes</taxon>
        <taxon>Phallomycetidae</taxon>
        <taxon>Geastrales</taxon>
        <taxon>Sphaerobolaceae</taxon>
        <taxon>Sphaerobolus</taxon>
    </lineage>
</organism>
<dbReference type="HOGENOM" id="CLU_3093244_0_0_1"/>
<proteinExistence type="predicted"/>
<dbReference type="EMBL" id="KN837392">
    <property type="protein sequence ID" value="KIJ25931.1"/>
    <property type="molecule type" value="Genomic_DNA"/>
</dbReference>
<evidence type="ECO:0000313" key="1">
    <source>
        <dbReference type="EMBL" id="KIJ25931.1"/>
    </source>
</evidence>
<protein>
    <submittedName>
        <fullName evidence="1">Uncharacterized protein</fullName>
    </submittedName>
</protein>
<accession>A0A0C9UKK2</accession>
<sequence length="52" mass="6092">RWEEETKLFKAEGMRVGKSFEWLKNEWLGCETSWRDDNEIPKGAVAYAARTA</sequence>
<gene>
    <name evidence="1" type="ORF">M422DRAFT_83632</name>
</gene>
<reference evidence="1 2" key="1">
    <citation type="submission" date="2014-06" db="EMBL/GenBank/DDBJ databases">
        <title>Evolutionary Origins and Diversification of the Mycorrhizal Mutualists.</title>
        <authorList>
            <consortium name="DOE Joint Genome Institute"/>
            <consortium name="Mycorrhizal Genomics Consortium"/>
            <person name="Kohler A."/>
            <person name="Kuo A."/>
            <person name="Nagy L.G."/>
            <person name="Floudas D."/>
            <person name="Copeland A."/>
            <person name="Barry K.W."/>
            <person name="Cichocki N."/>
            <person name="Veneault-Fourrey C."/>
            <person name="LaButti K."/>
            <person name="Lindquist E.A."/>
            <person name="Lipzen A."/>
            <person name="Lundell T."/>
            <person name="Morin E."/>
            <person name="Murat C."/>
            <person name="Riley R."/>
            <person name="Ohm R."/>
            <person name="Sun H."/>
            <person name="Tunlid A."/>
            <person name="Henrissat B."/>
            <person name="Grigoriev I.V."/>
            <person name="Hibbett D.S."/>
            <person name="Martin F."/>
        </authorList>
    </citation>
    <scope>NUCLEOTIDE SEQUENCE [LARGE SCALE GENOMIC DNA]</scope>
    <source>
        <strain evidence="1 2">SS14</strain>
    </source>
</reference>
<dbReference type="AlphaFoldDB" id="A0A0C9UKK2"/>
<name>A0A0C9UKK2_SPHS4</name>